<evidence type="ECO:0000259" key="5">
    <source>
        <dbReference type="Pfam" id="PF01154"/>
    </source>
</evidence>
<dbReference type="InterPro" id="IPR013746">
    <property type="entry name" value="HMG_CoA_synt_C_dom"/>
</dbReference>
<dbReference type="NCBIfam" id="TIGR01835">
    <property type="entry name" value="HMG-CoA-S_prok"/>
    <property type="match status" value="1"/>
</dbReference>
<dbReference type="OrthoDB" id="9769523at2"/>
<feature type="binding site" evidence="4">
    <location>
        <position position="29"/>
    </location>
    <ligand>
        <name>(3S)-3-hydroxy-3-methylglutaryl-CoA</name>
        <dbReference type="ChEBI" id="CHEBI:43074"/>
    </ligand>
</feature>
<dbReference type="InterPro" id="IPR011554">
    <property type="entry name" value="HMG_CoA_synthase_prok"/>
</dbReference>
<evidence type="ECO:0000259" key="6">
    <source>
        <dbReference type="Pfam" id="PF08540"/>
    </source>
</evidence>
<evidence type="ECO:0000256" key="4">
    <source>
        <dbReference type="PIRSR" id="PIRSR611554-2"/>
    </source>
</evidence>
<dbReference type="Gene3D" id="3.40.47.10">
    <property type="match status" value="2"/>
</dbReference>
<feature type="domain" description="Hydroxymethylglutaryl-coenzyme A synthase N-terminal" evidence="5">
    <location>
        <begin position="3"/>
        <end position="163"/>
    </location>
</feature>
<feature type="active site" description="Proton donor/acceptor" evidence="3">
    <location>
        <position position="79"/>
    </location>
</feature>
<dbReference type="Proteomes" id="UP000198461">
    <property type="component" value="Unassembled WGS sequence"/>
</dbReference>
<keyword evidence="2" id="KW-0808">Transferase</keyword>
<comment type="similarity">
    <text evidence="1">Belongs to the thiolase-like superfamily. HMG-CoA synthase family.</text>
</comment>
<dbReference type="AlphaFoldDB" id="A0A1N6G9R6"/>
<feature type="binding site" evidence="4">
    <location>
        <position position="143"/>
    </location>
    <ligand>
        <name>(3S)-3-hydroxy-3-methylglutaryl-CoA</name>
        <dbReference type="ChEBI" id="CHEBI:43074"/>
    </ligand>
</feature>
<dbReference type="RefSeq" id="WP_074201538.1">
    <property type="nucleotide sequence ID" value="NZ_FSRE01000003.1"/>
</dbReference>
<sequence>MNVGIDLIHFATSDYYLGLDTFAEEKGIDVNKFYVGIGQERMSIAPPDEDIVTLSAKAAAPLLDQIERDKITAVLLATESGVDQSKSASAYLHGLLGLHKNCRLIELKHACYAGAAALQMAQGLVHANPNEKVLVIAADIAKYDVDSSGEATQGCGAAAMIIKKDPRLLVLEPGSGFYADDVMDFWRPNYRETALVDGKYSTKVYLNSLKETWKHFTINTGRGYEDIDYFCYHLPFTKMAEKAHKALTKVAGVSLSDEEMKALLAPGQAYNRQLGNSYTASLFIGFASLLDNASEDLTGKRIGLFSYGSGCVSEFFTGVVQPGYQDHLFSDDHRWQIEHRAPLNYAEYLQLYHTQPEGLYEGQVVLPEYNRGPFRLKAIKDHKRLYERREA</sequence>
<dbReference type="InterPro" id="IPR013528">
    <property type="entry name" value="HMG_CoA_synth_N"/>
</dbReference>
<protein>
    <submittedName>
        <fullName evidence="7">Hydroxymethylglutaryl-CoA synthase</fullName>
    </submittedName>
</protein>
<dbReference type="PANTHER" id="PTHR43323">
    <property type="entry name" value="3-HYDROXY-3-METHYLGLUTARYL COENZYME A SYNTHASE"/>
    <property type="match status" value="1"/>
</dbReference>
<feature type="binding site" evidence="4">
    <location>
        <position position="276"/>
    </location>
    <ligand>
        <name>(3S)-3-hydroxy-3-methylglutaryl-CoA</name>
        <dbReference type="ChEBI" id="CHEBI:43074"/>
    </ligand>
</feature>
<dbReference type="Pfam" id="PF08540">
    <property type="entry name" value="HMG_CoA_synt_C"/>
    <property type="match status" value="2"/>
</dbReference>
<evidence type="ECO:0000313" key="7">
    <source>
        <dbReference type="EMBL" id="SIO04306.1"/>
    </source>
</evidence>
<dbReference type="GO" id="GO:0004421">
    <property type="term" value="F:hydroxymethylglutaryl-CoA synthase activity"/>
    <property type="evidence" value="ECO:0007669"/>
    <property type="project" value="InterPro"/>
</dbReference>
<feature type="active site" description="Proton donor/acceptor" evidence="3">
    <location>
        <position position="233"/>
    </location>
</feature>
<feature type="domain" description="Hydroxymethylglutaryl-coenzyme A synthase C-terminal" evidence="6">
    <location>
        <begin position="252"/>
        <end position="326"/>
    </location>
</feature>
<evidence type="ECO:0000256" key="1">
    <source>
        <dbReference type="ARBA" id="ARBA00007061"/>
    </source>
</evidence>
<proteinExistence type="inferred from homology"/>
<organism evidence="7 8">
    <name type="scientific">Sulfurivirga caldicuralii</name>
    <dbReference type="NCBI Taxonomy" id="364032"/>
    <lineage>
        <taxon>Bacteria</taxon>
        <taxon>Pseudomonadati</taxon>
        <taxon>Pseudomonadota</taxon>
        <taxon>Gammaproteobacteria</taxon>
        <taxon>Thiotrichales</taxon>
        <taxon>Piscirickettsiaceae</taxon>
        <taxon>Sulfurivirga</taxon>
    </lineage>
</organism>
<dbReference type="PANTHER" id="PTHR43323:SF2">
    <property type="entry name" value="HYDROXYMETHYLGLUTARYL-COA SYNTHASE"/>
    <property type="match status" value="1"/>
</dbReference>
<evidence type="ECO:0000256" key="3">
    <source>
        <dbReference type="PIRSR" id="PIRSR611554-1"/>
    </source>
</evidence>
<keyword evidence="8" id="KW-1185">Reference proteome</keyword>
<dbReference type="Pfam" id="PF01154">
    <property type="entry name" value="HMG_CoA_synt_N"/>
    <property type="match status" value="1"/>
</dbReference>
<dbReference type="CDD" id="cd00827">
    <property type="entry name" value="init_cond_enzymes"/>
    <property type="match status" value="1"/>
</dbReference>
<name>A0A1N6G9R6_9GAMM</name>
<evidence type="ECO:0000256" key="2">
    <source>
        <dbReference type="ARBA" id="ARBA00022679"/>
    </source>
</evidence>
<feature type="domain" description="Hydroxymethylglutaryl-coenzyme A synthase C-terminal" evidence="6">
    <location>
        <begin position="175"/>
        <end position="246"/>
    </location>
</feature>
<dbReference type="EMBL" id="FSRE01000003">
    <property type="protein sequence ID" value="SIO04306.1"/>
    <property type="molecule type" value="Genomic_DNA"/>
</dbReference>
<dbReference type="STRING" id="364032.SAMN05443662_1253"/>
<feature type="active site" description="Acyl-thioester intermediate" evidence="3">
    <location>
        <position position="111"/>
    </location>
</feature>
<gene>
    <name evidence="7" type="ORF">SAMN05443662_1253</name>
</gene>
<dbReference type="SUPFAM" id="SSF53901">
    <property type="entry name" value="Thiolase-like"/>
    <property type="match status" value="2"/>
</dbReference>
<evidence type="ECO:0000313" key="8">
    <source>
        <dbReference type="Proteomes" id="UP000198461"/>
    </source>
</evidence>
<dbReference type="InterPro" id="IPR016039">
    <property type="entry name" value="Thiolase-like"/>
</dbReference>
<dbReference type="GO" id="GO:0006084">
    <property type="term" value="P:acetyl-CoA metabolic process"/>
    <property type="evidence" value="ECO:0007669"/>
    <property type="project" value="InterPro"/>
</dbReference>
<feature type="binding site" evidence="4">
    <location>
        <position position="242"/>
    </location>
    <ligand>
        <name>(3S)-3-hydroxy-3-methylglutaryl-CoA</name>
        <dbReference type="ChEBI" id="CHEBI:43074"/>
    </ligand>
</feature>
<accession>A0A1N6G9R6</accession>
<reference evidence="7 8" key="1">
    <citation type="submission" date="2016-11" db="EMBL/GenBank/DDBJ databases">
        <authorList>
            <person name="Jaros S."/>
            <person name="Januszkiewicz K."/>
            <person name="Wedrychowicz H."/>
        </authorList>
    </citation>
    <scope>NUCLEOTIDE SEQUENCE [LARGE SCALE GENOMIC DNA]</scope>
    <source>
        <strain evidence="7 8">DSM 17737</strain>
    </source>
</reference>